<proteinExistence type="predicted"/>
<accession>A0A8S5RHP0</accession>
<reference evidence="1" key="1">
    <citation type="journal article" date="2021" name="Proc. Natl. Acad. Sci. U.S.A.">
        <title>A Catalog of Tens of Thousands of Viruses from Human Metagenomes Reveals Hidden Associations with Chronic Diseases.</title>
        <authorList>
            <person name="Tisza M.J."/>
            <person name="Buck C.B."/>
        </authorList>
    </citation>
    <scope>NUCLEOTIDE SEQUENCE</scope>
    <source>
        <strain evidence="1">CtML55</strain>
    </source>
</reference>
<evidence type="ECO:0000313" key="1">
    <source>
        <dbReference type="EMBL" id="DAE30895.1"/>
    </source>
</evidence>
<protein>
    <submittedName>
        <fullName evidence="1">Uncharacterized protein</fullName>
    </submittedName>
</protein>
<organism evidence="1">
    <name type="scientific">virus sp. ctML55</name>
    <dbReference type="NCBI Taxonomy" id="2827627"/>
    <lineage>
        <taxon>Viruses</taxon>
    </lineage>
</organism>
<dbReference type="EMBL" id="BK059105">
    <property type="protein sequence ID" value="DAE30895.1"/>
    <property type="molecule type" value="Genomic_DNA"/>
</dbReference>
<sequence length="29" mass="3621">MDSRAIFPELRLLEEIFRKLYRLRKAINE</sequence>
<name>A0A8S5RHP0_9VIRU</name>